<dbReference type="Pfam" id="PF00931">
    <property type="entry name" value="NB-ARC"/>
    <property type="match status" value="1"/>
</dbReference>
<accession>A0ABY8W942</accession>
<dbReference type="RefSeq" id="WP_284915215.1">
    <property type="nucleotide sequence ID" value="NZ_CP126980.1"/>
</dbReference>
<sequence>MTGPEGRQYGTAADRSTFNQVHGDQFILRDGPDTTTTFHPVRSLRADTVSFTGRADQVAILVRDAEASRGVTIYAIDGMPGVGKTTLAIHVGHLLSTRFPDAQFFIELHAHTPGRSPARPEDLLTDLLLATGMTAEQIPESLDERAARWRDRMAGRRFLLILDNAAATDQVAPLIPGASDCLVLVTSRRRLTGLRRTFGASLLPLTVFSEAEATDLYARLRGPAADEAEETATVQIVRLCGYLPLAITILAAGLETANAPGTAEVLTDLETAQDHLSAIDSRLDDQELGVAAAFDLSYQRLPATEQRALRLLSLSLGDDFDTHAAAALVDVSLTDARRLLRGLLTQRLLSQPTSGRFRLHDLIATYSRSRTTGEERTPAVHRLFDYYLHMTARCDPWLPQHSGRRSAAVPPARPLTTPAPAITTRAEAVRWLRVERTSILASLEYARAEQEDERVVELTRSIIALLHMDGPWSQAIHLLDATLDILSGRNDLAGIAWTYGETGVFAQRTGDYRLAAELQENSLRLCRELGDRHGEAAALVEIGILKLLTADFAGAEAAEEQAVIVYHDIGYSRGEAWALAQLGVLRRIAGDWPASEEFQERAAGLLELAGDLYGTAWTSAELGVIRGRWKKYPQATELTERAMSIYRELGDRRGEAYGFNQMASIRICTRDFEHAAGLLDRGLTIFLEFGDRHGEAEAYNIQGALFLKTHRAGEARAAFERAMIIAQEIGNPWERAKALAGTALCGFALGRVDEERFQQAVTMCRQVGATARVEKLLAERGKVRQGLTAGFDDDDWWQ</sequence>
<dbReference type="InterPro" id="IPR027417">
    <property type="entry name" value="P-loop_NTPase"/>
</dbReference>
<dbReference type="Gene3D" id="3.40.50.300">
    <property type="entry name" value="P-loop containing nucleotide triphosphate hydrolases"/>
    <property type="match status" value="1"/>
</dbReference>
<keyword evidence="3" id="KW-1185">Reference proteome</keyword>
<dbReference type="InterPro" id="IPR011990">
    <property type="entry name" value="TPR-like_helical_dom_sf"/>
</dbReference>
<dbReference type="PANTHER" id="PTHR47691:SF3">
    <property type="entry name" value="HTH-TYPE TRANSCRIPTIONAL REGULATOR RV0890C-RELATED"/>
    <property type="match status" value="1"/>
</dbReference>
<evidence type="ECO:0000313" key="3">
    <source>
        <dbReference type="Proteomes" id="UP001240150"/>
    </source>
</evidence>
<proteinExistence type="predicted"/>
<dbReference type="Proteomes" id="UP001240150">
    <property type="component" value="Chromosome"/>
</dbReference>
<dbReference type="PRINTS" id="PR00364">
    <property type="entry name" value="DISEASERSIST"/>
</dbReference>
<gene>
    <name evidence="2" type="ORF">ACTOB_006012</name>
</gene>
<name>A0ABY8W942_9ACTN</name>
<evidence type="ECO:0000313" key="2">
    <source>
        <dbReference type="EMBL" id="WIM94012.1"/>
    </source>
</evidence>
<dbReference type="Pfam" id="PF13424">
    <property type="entry name" value="TPR_12"/>
    <property type="match status" value="2"/>
</dbReference>
<organism evidence="2 3">
    <name type="scientific">Actinoplanes oblitus</name>
    <dbReference type="NCBI Taxonomy" id="3040509"/>
    <lineage>
        <taxon>Bacteria</taxon>
        <taxon>Bacillati</taxon>
        <taxon>Actinomycetota</taxon>
        <taxon>Actinomycetes</taxon>
        <taxon>Micromonosporales</taxon>
        <taxon>Micromonosporaceae</taxon>
        <taxon>Actinoplanes</taxon>
    </lineage>
</organism>
<dbReference type="PANTHER" id="PTHR47691">
    <property type="entry name" value="REGULATOR-RELATED"/>
    <property type="match status" value="1"/>
</dbReference>
<dbReference type="EMBL" id="CP126980">
    <property type="protein sequence ID" value="WIM94012.1"/>
    <property type="molecule type" value="Genomic_DNA"/>
</dbReference>
<dbReference type="SUPFAM" id="SSF52540">
    <property type="entry name" value="P-loop containing nucleoside triphosphate hydrolases"/>
    <property type="match status" value="1"/>
</dbReference>
<dbReference type="InterPro" id="IPR002182">
    <property type="entry name" value="NB-ARC"/>
</dbReference>
<feature type="domain" description="NB-ARC" evidence="1">
    <location>
        <begin position="69"/>
        <end position="190"/>
    </location>
</feature>
<reference evidence="2 3" key="1">
    <citation type="submission" date="2023-06" db="EMBL/GenBank/DDBJ databases">
        <authorList>
            <person name="Yushchuk O."/>
            <person name="Binda E."/>
            <person name="Ruckert-Reed C."/>
            <person name="Fedorenko V."/>
            <person name="Kalinowski J."/>
            <person name="Marinelli F."/>
        </authorList>
    </citation>
    <scope>NUCLEOTIDE SEQUENCE [LARGE SCALE GENOMIC DNA]</scope>
    <source>
        <strain evidence="2 3">NRRL 3884</strain>
    </source>
</reference>
<dbReference type="Gene3D" id="1.25.40.10">
    <property type="entry name" value="Tetratricopeptide repeat domain"/>
    <property type="match status" value="1"/>
</dbReference>
<protein>
    <submittedName>
        <fullName evidence="2">Tetratricopeptide repeat protein</fullName>
    </submittedName>
</protein>
<evidence type="ECO:0000259" key="1">
    <source>
        <dbReference type="Pfam" id="PF00931"/>
    </source>
</evidence>
<dbReference type="SUPFAM" id="SSF48452">
    <property type="entry name" value="TPR-like"/>
    <property type="match status" value="2"/>
</dbReference>